<evidence type="ECO:0000313" key="2">
    <source>
        <dbReference type="Proteomes" id="UP000499080"/>
    </source>
</evidence>
<dbReference type="PANTHER" id="PTHR46060">
    <property type="entry name" value="MARINER MOS1 TRANSPOSASE-LIKE PROTEIN"/>
    <property type="match status" value="1"/>
</dbReference>
<protein>
    <recommendedName>
        <fullName evidence="3">Histone-lysine N-methyltransferase SETMAR</fullName>
    </recommendedName>
</protein>
<accession>A0A4Y2JR09</accession>
<dbReference type="AlphaFoldDB" id="A0A4Y2JR09"/>
<reference evidence="1 2" key="1">
    <citation type="journal article" date="2019" name="Sci. Rep.">
        <title>Orb-weaving spider Araneus ventricosus genome elucidates the spidroin gene catalogue.</title>
        <authorList>
            <person name="Kono N."/>
            <person name="Nakamura H."/>
            <person name="Ohtoshi R."/>
            <person name="Moran D.A.P."/>
            <person name="Shinohara A."/>
            <person name="Yoshida Y."/>
            <person name="Fujiwara M."/>
            <person name="Mori M."/>
            <person name="Tomita M."/>
            <person name="Arakawa K."/>
        </authorList>
    </citation>
    <scope>NUCLEOTIDE SEQUENCE [LARGE SCALE GENOMIC DNA]</scope>
</reference>
<dbReference type="PANTHER" id="PTHR46060:SF1">
    <property type="entry name" value="MARINER MOS1 TRANSPOSASE-LIKE PROTEIN"/>
    <property type="match status" value="1"/>
</dbReference>
<dbReference type="InterPro" id="IPR052709">
    <property type="entry name" value="Transposase-MT_Hybrid"/>
</dbReference>
<evidence type="ECO:0000313" key="1">
    <source>
        <dbReference type="EMBL" id="GBM92833.1"/>
    </source>
</evidence>
<evidence type="ECO:0008006" key="3">
    <source>
        <dbReference type="Google" id="ProtNLM"/>
    </source>
</evidence>
<dbReference type="GO" id="GO:0003676">
    <property type="term" value="F:nucleic acid binding"/>
    <property type="evidence" value="ECO:0007669"/>
    <property type="project" value="InterPro"/>
</dbReference>
<name>A0A4Y2JR09_ARAVE</name>
<proteinExistence type="predicted"/>
<keyword evidence="2" id="KW-1185">Reference proteome</keyword>
<dbReference type="Proteomes" id="UP000499080">
    <property type="component" value="Unassembled WGS sequence"/>
</dbReference>
<sequence length="104" mass="11942">MAGRIYAPAKCELRNVIRFIQAEVVLWKMINAAISCHTSRQLRRAILTSGVVFNRDNIRHHSAAVTQQVLEQFEWEVSDHSVYSPDLATSDFHFFPELKNWLGG</sequence>
<gene>
    <name evidence="1" type="ORF">AVEN_222033_1</name>
</gene>
<comment type="caution">
    <text evidence="1">The sequence shown here is derived from an EMBL/GenBank/DDBJ whole genome shotgun (WGS) entry which is preliminary data.</text>
</comment>
<organism evidence="1 2">
    <name type="scientific">Araneus ventricosus</name>
    <name type="common">Orbweaver spider</name>
    <name type="synonym">Epeira ventricosa</name>
    <dbReference type="NCBI Taxonomy" id="182803"/>
    <lineage>
        <taxon>Eukaryota</taxon>
        <taxon>Metazoa</taxon>
        <taxon>Ecdysozoa</taxon>
        <taxon>Arthropoda</taxon>
        <taxon>Chelicerata</taxon>
        <taxon>Arachnida</taxon>
        <taxon>Araneae</taxon>
        <taxon>Araneomorphae</taxon>
        <taxon>Entelegynae</taxon>
        <taxon>Araneoidea</taxon>
        <taxon>Araneidae</taxon>
        <taxon>Araneus</taxon>
    </lineage>
</organism>
<dbReference type="OrthoDB" id="10017160at2759"/>
<dbReference type="InterPro" id="IPR036397">
    <property type="entry name" value="RNaseH_sf"/>
</dbReference>
<dbReference type="Gene3D" id="3.30.420.10">
    <property type="entry name" value="Ribonuclease H-like superfamily/Ribonuclease H"/>
    <property type="match status" value="1"/>
</dbReference>
<dbReference type="EMBL" id="BGPR01003823">
    <property type="protein sequence ID" value="GBM92833.1"/>
    <property type="molecule type" value="Genomic_DNA"/>
</dbReference>